<feature type="transmembrane region" description="Helical" evidence="6">
    <location>
        <begin position="374"/>
        <end position="396"/>
    </location>
</feature>
<evidence type="ECO:0000313" key="7">
    <source>
        <dbReference type="EMBL" id="RMB57449.1"/>
    </source>
</evidence>
<dbReference type="GO" id="GO:0005886">
    <property type="term" value="C:plasma membrane"/>
    <property type="evidence" value="ECO:0007669"/>
    <property type="project" value="UniProtKB-SubCell"/>
</dbReference>
<reference evidence="7 8" key="1">
    <citation type="submission" date="2018-10" db="EMBL/GenBank/DDBJ databases">
        <title>Dokdonia luteus sp. nov., isolated from sea water.</title>
        <authorList>
            <person name="Zhou L.Y."/>
            <person name="Du Z.J."/>
        </authorList>
    </citation>
    <scope>NUCLEOTIDE SEQUENCE [LARGE SCALE GENOMIC DNA]</scope>
    <source>
        <strain evidence="7 8">SH27</strain>
    </source>
</reference>
<dbReference type="OrthoDB" id="9769862at2"/>
<evidence type="ECO:0000256" key="4">
    <source>
        <dbReference type="ARBA" id="ARBA00022989"/>
    </source>
</evidence>
<keyword evidence="4 6" id="KW-1133">Transmembrane helix</keyword>
<gene>
    <name evidence="7" type="ORF">EAX61_11930</name>
</gene>
<feature type="transmembrane region" description="Helical" evidence="6">
    <location>
        <begin position="346"/>
        <end position="367"/>
    </location>
</feature>
<dbReference type="PANTHER" id="PTHR30250">
    <property type="entry name" value="PST FAMILY PREDICTED COLANIC ACID TRANSPORTER"/>
    <property type="match status" value="1"/>
</dbReference>
<dbReference type="CDD" id="cd13125">
    <property type="entry name" value="MATE_like_10"/>
    <property type="match status" value="1"/>
</dbReference>
<feature type="transmembrane region" description="Helical" evidence="6">
    <location>
        <begin position="161"/>
        <end position="179"/>
    </location>
</feature>
<proteinExistence type="predicted"/>
<feature type="transmembrane region" description="Helical" evidence="6">
    <location>
        <begin position="185"/>
        <end position="203"/>
    </location>
</feature>
<dbReference type="Pfam" id="PF13440">
    <property type="entry name" value="Polysacc_synt_3"/>
    <property type="match status" value="1"/>
</dbReference>
<dbReference type="InterPro" id="IPR050833">
    <property type="entry name" value="Poly_Biosynth_Transport"/>
</dbReference>
<feature type="transmembrane region" description="Helical" evidence="6">
    <location>
        <begin position="12"/>
        <end position="30"/>
    </location>
</feature>
<dbReference type="GO" id="GO:0009246">
    <property type="term" value="P:enterobacterial common antigen biosynthetic process"/>
    <property type="evidence" value="ECO:0007669"/>
    <property type="project" value="InterPro"/>
</dbReference>
<dbReference type="EMBL" id="REFV01000011">
    <property type="protein sequence ID" value="RMB57449.1"/>
    <property type="molecule type" value="Genomic_DNA"/>
</dbReference>
<organism evidence="7 8">
    <name type="scientific">Dokdonia sinensis</name>
    <dbReference type="NCBI Taxonomy" id="2479847"/>
    <lineage>
        <taxon>Bacteria</taxon>
        <taxon>Pseudomonadati</taxon>
        <taxon>Bacteroidota</taxon>
        <taxon>Flavobacteriia</taxon>
        <taxon>Flavobacteriales</taxon>
        <taxon>Flavobacteriaceae</taxon>
        <taxon>Dokdonia</taxon>
    </lineage>
</organism>
<feature type="transmembrane region" description="Helical" evidence="6">
    <location>
        <begin position="309"/>
        <end position="331"/>
    </location>
</feature>
<keyword evidence="5 6" id="KW-0472">Membrane</keyword>
<dbReference type="PANTHER" id="PTHR30250:SF11">
    <property type="entry name" value="O-ANTIGEN TRANSPORTER-RELATED"/>
    <property type="match status" value="1"/>
</dbReference>
<accession>A0A3M0G8S2</accession>
<feature type="transmembrane region" description="Helical" evidence="6">
    <location>
        <begin position="127"/>
        <end position="149"/>
    </location>
</feature>
<feature type="transmembrane region" description="Helical" evidence="6">
    <location>
        <begin position="265"/>
        <end position="288"/>
    </location>
</feature>
<evidence type="ECO:0000256" key="3">
    <source>
        <dbReference type="ARBA" id="ARBA00022692"/>
    </source>
</evidence>
<keyword evidence="3 6" id="KW-0812">Transmembrane</keyword>
<keyword evidence="2" id="KW-1003">Cell membrane</keyword>
<feature type="transmembrane region" description="Helical" evidence="6">
    <location>
        <begin position="457"/>
        <end position="475"/>
    </location>
</feature>
<feature type="transmembrane region" description="Helical" evidence="6">
    <location>
        <begin position="402"/>
        <end position="420"/>
    </location>
</feature>
<protein>
    <submittedName>
        <fullName evidence="7">O-antigen translocase</fullName>
    </submittedName>
</protein>
<comment type="caution">
    <text evidence="7">The sequence shown here is derived from an EMBL/GenBank/DDBJ whole genome shotgun (WGS) entry which is preliminary data.</text>
</comment>
<keyword evidence="8" id="KW-1185">Reference proteome</keyword>
<name>A0A3M0G8S2_9FLAO</name>
<evidence type="ECO:0000256" key="5">
    <source>
        <dbReference type="ARBA" id="ARBA00023136"/>
    </source>
</evidence>
<sequence>MREEQKSYQNVMKATTLFGGVQVIHILITIARSKIIALLVGAEGMGIASLFLAPLRLLTTATNLGLDKSAVKEIAGHATDENELKVFRSISILKRLAWFTAIAGALLMLAFSPFLSQWSFDSGEYTISFIWLGLALIFNQLSASRLAILQGLRKLQFLAKSNLYGAISGLFVTIPLYYALGIDGILPAIILTSGFIFLFAIYFSRKAVENIATNNLSSKEAFSEGRGMMKLGVTLSISTLIGLLVAYLVQIYISHQGGESEVGFYSAGIVILNTYVGLIFNAMSTDYFPRLSAICDDGLAVVKTVFEQAFIAILLITPIVIFFVGFAPLLIELLYSGEFAPTVSLVRWGILGMLFKAVSWSMGYIIIAKGDSSLFMKTAVGFNSILLALNLIGYHFYGLEGIGMSLLAYFVLHFITVKWLTSYRYGFKMASGFYRAFFICILFCAGAFAVTYIEALYLRYSLGFFITALSCLYSYRLLDEKVGFKTLVTSILKKKKQ</sequence>
<feature type="transmembrane region" description="Helical" evidence="6">
    <location>
        <begin position="36"/>
        <end position="58"/>
    </location>
</feature>
<dbReference type="RefSeq" id="WP_121917927.1">
    <property type="nucleotide sequence ID" value="NZ_REFV01000011.1"/>
</dbReference>
<dbReference type="Proteomes" id="UP000281985">
    <property type="component" value="Unassembled WGS sequence"/>
</dbReference>
<feature type="transmembrane region" description="Helical" evidence="6">
    <location>
        <begin position="231"/>
        <end position="253"/>
    </location>
</feature>
<dbReference type="AlphaFoldDB" id="A0A3M0G8S2"/>
<feature type="transmembrane region" description="Helical" evidence="6">
    <location>
        <begin position="432"/>
        <end position="451"/>
    </location>
</feature>
<evidence type="ECO:0000256" key="2">
    <source>
        <dbReference type="ARBA" id="ARBA00022475"/>
    </source>
</evidence>
<comment type="subcellular location">
    <subcellularLocation>
        <location evidence="1">Cell membrane</location>
        <topology evidence="1">Multi-pass membrane protein</topology>
    </subcellularLocation>
</comment>
<evidence type="ECO:0000313" key="8">
    <source>
        <dbReference type="Proteomes" id="UP000281985"/>
    </source>
</evidence>
<dbReference type="InterPro" id="IPR044550">
    <property type="entry name" value="WzxE"/>
</dbReference>
<evidence type="ECO:0000256" key="6">
    <source>
        <dbReference type="SAM" id="Phobius"/>
    </source>
</evidence>
<feature type="transmembrane region" description="Helical" evidence="6">
    <location>
        <begin position="96"/>
        <end position="115"/>
    </location>
</feature>
<evidence type="ECO:0000256" key="1">
    <source>
        <dbReference type="ARBA" id="ARBA00004651"/>
    </source>
</evidence>